<proteinExistence type="predicted"/>
<accession>A0ABQ9K4Z9</accession>
<comment type="caution">
    <text evidence="1">The sequence shown here is derived from an EMBL/GenBank/DDBJ whole genome shotgun (WGS) entry which is preliminary data.</text>
</comment>
<evidence type="ECO:0000313" key="1">
    <source>
        <dbReference type="EMBL" id="KAJ8984590.1"/>
    </source>
</evidence>
<organism evidence="1 2">
    <name type="scientific">Molorchus minor</name>
    <dbReference type="NCBI Taxonomy" id="1323400"/>
    <lineage>
        <taxon>Eukaryota</taxon>
        <taxon>Metazoa</taxon>
        <taxon>Ecdysozoa</taxon>
        <taxon>Arthropoda</taxon>
        <taxon>Hexapoda</taxon>
        <taxon>Insecta</taxon>
        <taxon>Pterygota</taxon>
        <taxon>Neoptera</taxon>
        <taxon>Endopterygota</taxon>
        <taxon>Coleoptera</taxon>
        <taxon>Polyphaga</taxon>
        <taxon>Cucujiformia</taxon>
        <taxon>Chrysomeloidea</taxon>
        <taxon>Cerambycidae</taxon>
        <taxon>Lamiinae</taxon>
        <taxon>Monochamini</taxon>
        <taxon>Molorchus</taxon>
    </lineage>
</organism>
<gene>
    <name evidence="1" type="ORF">NQ317_006052</name>
</gene>
<name>A0ABQ9K4Z9_9CUCU</name>
<keyword evidence="2" id="KW-1185">Reference proteome</keyword>
<dbReference type="Proteomes" id="UP001162164">
    <property type="component" value="Unassembled WGS sequence"/>
</dbReference>
<evidence type="ECO:0000313" key="2">
    <source>
        <dbReference type="Proteomes" id="UP001162164"/>
    </source>
</evidence>
<reference evidence="1" key="1">
    <citation type="journal article" date="2023" name="Insect Mol. Biol.">
        <title>Genome sequencing provides insights into the evolution of gene families encoding plant cell wall-degrading enzymes in longhorned beetles.</title>
        <authorList>
            <person name="Shin N.R."/>
            <person name="Okamura Y."/>
            <person name="Kirsch R."/>
            <person name="Pauchet Y."/>
        </authorList>
    </citation>
    <scope>NUCLEOTIDE SEQUENCE</scope>
    <source>
        <strain evidence="1">MMC_N1</strain>
    </source>
</reference>
<dbReference type="EMBL" id="JAPWTJ010000031">
    <property type="protein sequence ID" value="KAJ8984590.1"/>
    <property type="molecule type" value="Genomic_DNA"/>
</dbReference>
<sequence>MTPPTVVCMPVRLVAETVSVCGTEAENLRIHLKYSFYFLSFTIARNTKIFINLSDKLIRNGRKLNCWYLSIDNMCSPGLCWLPLEFCFDVIYFRLLTKPLVLLNTGQEVLPALGVCYVFDTYVDPFGMILPRTLLFTMTPKACAVTLNTLPVFP</sequence>
<protein>
    <submittedName>
        <fullName evidence="1">Uncharacterized protein</fullName>
    </submittedName>
</protein>